<dbReference type="AlphaFoldDB" id="A0AAP5C8M4"/>
<keyword evidence="2" id="KW-0489">Methyltransferase</keyword>
<feature type="domain" description="MmeI-like C-terminal" evidence="8">
    <location>
        <begin position="803"/>
        <end position="881"/>
    </location>
</feature>
<evidence type="ECO:0000259" key="6">
    <source>
        <dbReference type="Pfam" id="PF20465"/>
    </source>
</evidence>
<dbReference type="Pfam" id="PF20466">
    <property type="entry name" value="MmeI_TRD"/>
    <property type="match status" value="1"/>
</dbReference>
<evidence type="ECO:0000256" key="1">
    <source>
        <dbReference type="ARBA" id="ARBA00011900"/>
    </source>
</evidence>
<feature type="domain" description="MmeI-like target recognition" evidence="7">
    <location>
        <begin position="600"/>
        <end position="802"/>
    </location>
</feature>
<evidence type="ECO:0000313" key="10">
    <source>
        <dbReference type="EMBL" id="MDQ7953139.1"/>
    </source>
</evidence>
<dbReference type="InterPro" id="IPR029063">
    <property type="entry name" value="SAM-dependent_MTases_sf"/>
</dbReference>
<organism evidence="10 11">
    <name type="scientific">Stenotrophomonas geniculata</name>
    <dbReference type="NCBI Taxonomy" id="86188"/>
    <lineage>
        <taxon>Bacteria</taxon>
        <taxon>Pseudomonadati</taxon>
        <taxon>Pseudomonadota</taxon>
        <taxon>Gammaproteobacteria</taxon>
        <taxon>Lysobacterales</taxon>
        <taxon>Lysobacteraceae</taxon>
        <taxon>Stenotrophomonas</taxon>
    </lineage>
</organism>
<dbReference type="Pfam" id="PF20464">
    <property type="entry name" value="MmeI_N"/>
    <property type="match status" value="1"/>
</dbReference>
<dbReference type="PANTHER" id="PTHR33841:SF1">
    <property type="entry name" value="DNA METHYLTRANSFERASE A"/>
    <property type="match status" value="1"/>
</dbReference>
<dbReference type="Pfam" id="PF20467">
    <property type="entry name" value="MmeI_C"/>
    <property type="match status" value="1"/>
</dbReference>
<dbReference type="RefSeq" id="WP_305730503.1">
    <property type="nucleotide sequence ID" value="NZ_JAUZEA010000007.1"/>
</dbReference>
<name>A0AAP5C8M4_9GAMM</name>
<evidence type="ECO:0000259" key="7">
    <source>
        <dbReference type="Pfam" id="PF20466"/>
    </source>
</evidence>
<feature type="domain" description="MmeI-like N-terminal" evidence="5">
    <location>
        <begin position="4"/>
        <end position="161"/>
    </location>
</feature>
<proteinExistence type="predicted"/>
<keyword evidence="3" id="KW-0808">Transferase</keyword>
<feature type="domain" description="MmeI-like helicase spacer" evidence="6">
    <location>
        <begin position="172"/>
        <end position="247"/>
    </location>
</feature>
<comment type="catalytic activity">
    <reaction evidence="4">
        <text>a 2'-deoxyadenosine in DNA + S-adenosyl-L-methionine = an N(6)-methyl-2'-deoxyadenosine in DNA + S-adenosyl-L-homocysteine + H(+)</text>
        <dbReference type="Rhea" id="RHEA:15197"/>
        <dbReference type="Rhea" id="RHEA-COMP:12418"/>
        <dbReference type="Rhea" id="RHEA-COMP:12419"/>
        <dbReference type="ChEBI" id="CHEBI:15378"/>
        <dbReference type="ChEBI" id="CHEBI:57856"/>
        <dbReference type="ChEBI" id="CHEBI:59789"/>
        <dbReference type="ChEBI" id="CHEBI:90615"/>
        <dbReference type="ChEBI" id="CHEBI:90616"/>
        <dbReference type="EC" id="2.1.1.72"/>
    </reaction>
</comment>
<dbReference type="EC" id="2.1.1.72" evidence="1"/>
<dbReference type="InterPro" id="IPR046817">
    <property type="entry name" value="MmeI_N"/>
</dbReference>
<comment type="caution">
    <text evidence="10">The sequence shown here is derived from an EMBL/GenBank/DDBJ whole genome shotgun (WGS) entry which is preliminary data.</text>
</comment>
<evidence type="ECO:0000313" key="11">
    <source>
        <dbReference type="Proteomes" id="UP001240529"/>
    </source>
</evidence>
<dbReference type="InterPro" id="IPR046818">
    <property type="entry name" value="MmeI_C"/>
</dbReference>
<evidence type="ECO:0000259" key="5">
    <source>
        <dbReference type="Pfam" id="PF20464"/>
    </source>
</evidence>
<dbReference type="InterPro" id="IPR046819">
    <property type="entry name" value="MmeI_hel"/>
</dbReference>
<dbReference type="EMBL" id="JAVIAC010000007">
    <property type="protein sequence ID" value="MDQ7953139.1"/>
    <property type="molecule type" value="Genomic_DNA"/>
</dbReference>
<dbReference type="SUPFAM" id="SSF53335">
    <property type="entry name" value="S-adenosyl-L-methionine-dependent methyltransferases"/>
    <property type="match status" value="1"/>
</dbReference>
<dbReference type="PRINTS" id="PR00507">
    <property type="entry name" value="N12N6MTFRASE"/>
</dbReference>
<dbReference type="PANTHER" id="PTHR33841">
    <property type="entry name" value="DNA METHYLTRANSFERASE YEEA-RELATED"/>
    <property type="match status" value="1"/>
</dbReference>
<dbReference type="InterPro" id="IPR046820">
    <property type="entry name" value="MmeI_TRD"/>
</dbReference>
<dbReference type="GO" id="GO:0032259">
    <property type="term" value="P:methylation"/>
    <property type="evidence" value="ECO:0007669"/>
    <property type="project" value="UniProtKB-KW"/>
</dbReference>
<dbReference type="Gene3D" id="3.40.50.150">
    <property type="entry name" value="Vaccinia Virus protein VP39"/>
    <property type="match status" value="1"/>
</dbReference>
<sequence>MKIAEIGESVRQLVLAPNQDRFLYELLAAYGQPKASIARLESKDKGSYNLSKVEGVVLWKKKVLYASTPLDDVESYASALIASPAVDKHVPRFVIVTNFERFYALDTKTGETLNILFVELPKHFDFLLPWAGMEKAVDRTDNPADVKAAEEMAKLFDLLKADNPANDEKSTHSLNVFLSRLLFCFFAEDTGIFDDKLFSNSIESHTSKDGNDVQAYLDALFQTLNTENRENLPKYLSDFPYVNGGLFAEQHPAPKFSAKSRKILIECGSGLNWSEINPDIFGSMIQAVVDVKKRGNMGMHYTSSQNIMRVIEPLFLNQFYEDFEEGKHSPKKLNELLGRLRSLKIFDPACGSGNFLIIAYKELRKLEMEIFNQLAHMSKQADLGITGIQLSQFYGIELDDFAHEVAILALWLAEHQMNLAYVKRFGKFMPTLPLKPSGKIVRDNAAKVDWRSVCPSNEGHVYILGNPPYLGARQQTALQKIETKGAFPGIKGNGDLDYISIWFLRATDYIANGAGSFAFVSTNSICQGVQVGTLWGHLLGKGVEIGFAHTSFKWTNNAKLNAGVTCVVVGVRQKSKAPKFLYNNGLRATVSNISPYLVDGPDDYVVSRKKQLSAIPAINYGSFALDDGNMTITAEERSSIVGEYPQSAEYFRPFVGAKELLYGTERYCLWIGEDVEHARSIPPIKRKLAAVRKWRSESDRETTVKLASTPHLFAEIRQPSTPYLALPTISSERRDYLPVAFMQPSIIASNQIYVIPNADAFLFGLLSSRMHIEWVKAVCGQLETRVRYSAAICYNNFPLPKVQSASKADVEKIVMQLLGARETYSELTLAELYDPETMPPELRKAHKRLDEVIEKIYGLPDDSNATQRLKRMFDLHRKLTESKNA</sequence>
<evidence type="ECO:0000259" key="8">
    <source>
        <dbReference type="Pfam" id="PF20467"/>
    </source>
</evidence>
<dbReference type="Proteomes" id="UP001240529">
    <property type="component" value="Unassembled WGS sequence"/>
</dbReference>
<reference evidence="10" key="1">
    <citation type="submission" date="2023-07" db="EMBL/GenBank/DDBJ databases">
        <authorList>
            <person name="Shahid S."/>
            <person name="Akbar M.Y."/>
            <person name="Ajmal W."/>
            <person name="Ansari A."/>
            <person name="Ghazanfar S."/>
        </authorList>
    </citation>
    <scope>NUCLEOTIDE SEQUENCE</scope>
    <source>
        <strain evidence="10">NIGAB</strain>
    </source>
</reference>
<dbReference type="Pfam" id="PF20473">
    <property type="entry name" value="MmeI_Mtase"/>
    <property type="match status" value="1"/>
</dbReference>
<evidence type="ECO:0000256" key="4">
    <source>
        <dbReference type="ARBA" id="ARBA00047942"/>
    </source>
</evidence>
<dbReference type="GO" id="GO:0009007">
    <property type="term" value="F:site-specific DNA-methyltransferase (adenine-specific) activity"/>
    <property type="evidence" value="ECO:0007669"/>
    <property type="project" value="UniProtKB-EC"/>
</dbReference>
<dbReference type="InterPro" id="IPR046816">
    <property type="entry name" value="MmeI_Mtase"/>
</dbReference>
<dbReference type="Pfam" id="PF20465">
    <property type="entry name" value="MmeI_hel"/>
    <property type="match status" value="1"/>
</dbReference>
<evidence type="ECO:0000259" key="9">
    <source>
        <dbReference type="Pfam" id="PF20473"/>
    </source>
</evidence>
<evidence type="ECO:0000256" key="3">
    <source>
        <dbReference type="ARBA" id="ARBA00022679"/>
    </source>
</evidence>
<feature type="domain" description="MmeI-like DNA-methyltransferase" evidence="9">
    <location>
        <begin position="324"/>
        <end position="582"/>
    </location>
</feature>
<dbReference type="InterPro" id="IPR050953">
    <property type="entry name" value="N4_N6_ade-DNA_methylase"/>
</dbReference>
<evidence type="ECO:0000256" key="2">
    <source>
        <dbReference type="ARBA" id="ARBA00022603"/>
    </source>
</evidence>
<gene>
    <name evidence="10" type="ORF">Q0031_15255</name>
</gene>
<accession>A0AAP5C8M4</accession>
<protein>
    <recommendedName>
        <fullName evidence="1">site-specific DNA-methyltransferase (adenine-specific)</fullName>
        <ecNumber evidence="1">2.1.1.72</ecNumber>
    </recommendedName>
</protein>